<evidence type="ECO:0000256" key="9">
    <source>
        <dbReference type="SAM" id="Phobius"/>
    </source>
</evidence>
<evidence type="ECO:0000313" key="12">
    <source>
        <dbReference type="Ensembl" id="ENSORLP00015009199.1"/>
    </source>
</evidence>
<reference evidence="12" key="3">
    <citation type="submission" date="2025-08" db="UniProtKB">
        <authorList>
            <consortium name="Ensembl"/>
        </authorList>
    </citation>
    <scope>IDENTIFICATION</scope>
    <source>
        <strain evidence="12">HSOK</strain>
    </source>
</reference>
<dbReference type="Pfam" id="PF07686">
    <property type="entry name" value="V-set"/>
    <property type="match status" value="1"/>
</dbReference>
<evidence type="ECO:0000256" key="8">
    <source>
        <dbReference type="SAM" id="MobiDB-lite"/>
    </source>
</evidence>
<feature type="signal peptide" evidence="10">
    <location>
        <begin position="1"/>
        <end position="23"/>
    </location>
</feature>
<accession>A0A3P9HNF0</accession>
<evidence type="ECO:0000256" key="4">
    <source>
        <dbReference type="ARBA" id="ARBA00022989"/>
    </source>
</evidence>
<feature type="transmembrane region" description="Helical" evidence="9">
    <location>
        <begin position="226"/>
        <end position="254"/>
    </location>
</feature>
<dbReference type="InterPro" id="IPR013783">
    <property type="entry name" value="Ig-like_fold"/>
</dbReference>
<dbReference type="PROSITE" id="PS50835">
    <property type="entry name" value="IG_LIKE"/>
    <property type="match status" value="1"/>
</dbReference>
<dbReference type="Pfam" id="PF13927">
    <property type="entry name" value="Ig_3"/>
    <property type="match status" value="1"/>
</dbReference>
<dbReference type="SMART" id="SM00409">
    <property type="entry name" value="IG"/>
    <property type="match status" value="2"/>
</dbReference>
<evidence type="ECO:0000256" key="7">
    <source>
        <dbReference type="ARBA" id="ARBA00023319"/>
    </source>
</evidence>
<evidence type="ECO:0000256" key="1">
    <source>
        <dbReference type="ARBA" id="ARBA00004479"/>
    </source>
</evidence>
<protein>
    <submittedName>
        <fullName evidence="12">Endothelial cell adhesion molecule a</fullName>
    </submittedName>
</protein>
<keyword evidence="4 9" id="KW-1133">Transmembrane helix</keyword>
<proteinExistence type="predicted"/>
<dbReference type="InterPro" id="IPR013106">
    <property type="entry name" value="Ig_V-set"/>
</dbReference>
<organism evidence="12 13">
    <name type="scientific">Oryzias latipes</name>
    <name type="common">Japanese rice fish</name>
    <name type="synonym">Japanese killifish</name>
    <dbReference type="NCBI Taxonomy" id="8090"/>
    <lineage>
        <taxon>Eukaryota</taxon>
        <taxon>Metazoa</taxon>
        <taxon>Chordata</taxon>
        <taxon>Craniata</taxon>
        <taxon>Vertebrata</taxon>
        <taxon>Euteleostomi</taxon>
        <taxon>Actinopterygii</taxon>
        <taxon>Neopterygii</taxon>
        <taxon>Teleostei</taxon>
        <taxon>Neoteleostei</taxon>
        <taxon>Acanthomorphata</taxon>
        <taxon>Ovalentaria</taxon>
        <taxon>Atherinomorphae</taxon>
        <taxon>Beloniformes</taxon>
        <taxon>Adrianichthyidae</taxon>
        <taxon>Oryziinae</taxon>
        <taxon>Oryzias</taxon>
    </lineage>
</organism>
<dbReference type="Ensembl" id="ENSORLT00015031290.1">
    <property type="protein sequence ID" value="ENSORLP00015009199.1"/>
    <property type="gene ID" value="ENSORLG00015009987.1"/>
</dbReference>
<sequence>MELCRKVALLSLLCLWELSGLKALTSIDVVRGAQVELKASSNSNIEQSGSTVIWNFISDSIVLVISYNKGSTVYGSQFKGRVGFVNQMPSQDVSLLINKTLESDSGRYACQVITSGTVPFVTEFSLNVKVPPSPPNCSVTGTPTLRGNVTLSCMSSEGKPAPLYHWKKTKPKTEIFFPPMQNSEAGTLKLTNLSSNMTGLYVCTANNTVGSANCSINLEIISTNKVGMIVGATVGSVLGFIFLIFILIGFLVVFKKRSYIEDDMANEINYASWVHLGRTGRTLRLQSVYPGRRVAWALMLYPRMVLSPPSPPARTTEDTLATMTAITSSLGIQHQTLPPSSLPQAAQVATDHLATRGPLLPPTTTTTTAPPCSVARPPPPSPSPTAALCLCRSATASCPRPRCCSRPMATLRRRLFPHPHHCPPPPSLPPTSAAWEGCPLWCLLKTKQAR</sequence>
<dbReference type="PANTHER" id="PTHR44549:SF1">
    <property type="entry name" value="ENDOTHELIAL CELL-SELECTIVE ADHESION MOLECULE"/>
    <property type="match status" value="1"/>
</dbReference>
<dbReference type="Proteomes" id="UP000265200">
    <property type="component" value="Chromosome 14"/>
</dbReference>
<evidence type="ECO:0000256" key="3">
    <source>
        <dbReference type="ARBA" id="ARBA00022729"/>
    </source>
</evidence>
<dbReference type="SUPFAM" id="SSF48726">
    <property type="entry name" value="Immunoglobulin"/>
    <property type="match status" value="2"/>
</dbReference>
<evidence type="ECO:0000256" key="5">
    <source>
        <dbReference type="ARBA" id="ARBA00023136"/>
    </source>
</evidence>
<keyword evidence="6" id="KW-1015">Disulfide bond</keyword>
<dbReference type="PANTHER" id="PTHR44549">
    <property type="entry name" value="ENDOTHELIAL CELL-SELECTIVE ADHESION MOLECULE"/>
    <property type="match status" value="1"/>
</dbReference>
<evidence type="ECO:0000256" key="10">
    <source>
        <dbReference type="SAM" id="SignalP"/>
    </source>
</evidence>
<keyword evidence="5 9" id="KW-0472">Membrane</keyword>
<dbReference type="InterPro" id="IPR003598">
    <property type="entry name" value="Ig_sub2"/>
</dbReference>
<reference key="1">
    <citation type="journal article" date="2007" name="Nature">
        <title>The medaka draft genome and insights into vertebrate genome evolution.</title>
        <authorList>
            <person name="Kasahara M."/>
            <person name="Naruse K."/>
            <person name="Sasaki S."/>
            <person name="Nakatani Y."/>
            <person name="Qu W."/>
            <person name="Ahsan B."/>
            <person name="Yamada T."/>
            <person name="Nagayasu Y."/>
            <person name="Doi K."/>
            <person name="Kasai Y."/>
            <person name="Jindo T."/>
            <person name="Kobayashi D."/>
            <person name="Shimada A."/>
            <person name="Toyoda A."/>
            <person name="Kuroki Y."/>
            <person name="Fujiyama A."/>
            <person name="Sasaki T."/>
            <person name="Shimizu A."/>
            <person name="Asakawa S."/>
            <person name="Shimizu N."/>
            <person name="Hashimoto S."/>
            <person name="Yang J."/>
            <person name="Lee Y."/>
            <person name="Matsushima K."/>
            <person name="Sugano S."/>
            <person name="Sakaizumi M."/>
            <person name="Narita T."/>
            <person name="Ohishi K."/>
            <person name="Haga S."/>
            <person name="Ohta F."/>
            <person name="Nomoto H."/>
            <person name="Nogata K."/>
            <person name="Morishita T."/>
            <person name="Endo T."/>
            <person name="Shin-I T."/>
            <person name="Takeda H."/>
            <person name="Morishita S."/>
            <person name="Kohara Y."/>
        </authorList>
    </citation>
    <scope>NUCLEOTIDE SEQUENCE [LARGE SCALE GENOMIC DNA]</scope>
    <source>
        <strain>Hd-rR</strain>
    </source>
</reference>
<keyword evidence="3 10" id="KW-0732">Signal</keyword>
<comment type="subcellular location">
    <subcellularLocation>
        <location evidence="1">Membrane</location>
        <topology evidence="1">Single-pass type I membrane protein</topology>
    </subcellularLocation>
</comment>
<feature type="domain" description="Ig-like" evidence="11">
    <location>
        <begin position="119"/>
        <end position="219"/>
    </location>
</feature>
<dbReference type="InterPro" id="IPR036179">
    <property type="entry name" value="Ig-like_dom_sf"/>
</dbReference>
<reference evidence="12" key="4">
    <citation type="submission" date="2025-09" db="UniProtKB">
        <authorList>
            <consortium name="Ensembl"/>
        </authorList>
    </citation>
    <scope>IDENTIFICATION</scope>
    <source>
        <strain evidence="12">HSOK</strain>
    </source>
</reference>
<feature type="compositionally biased region" description="Low complexity" evidence="8">
    <location>
        <begin position="362"/>
        <end position="375"/>
    </location>
</feature>
<keyword evidence="7" id="KW-0393">Immunoglobulin domain</keyword>
<evidence type="ECO:0000256" key="6">
    <source>
        <dbReference type="ARBA" id="ARBA00023157"/>
    </source>
</evidence>
<dbReference type="CDD" id="cd00096">
    <property type="entry name" value="Ig"/>
    <property type="match status" value="1"/>
</dbReference>
<dbReference type="GO" id="GO:0016020">
    <property type="term" value="C:membrane"/>
    <property type="evidence" value="ECO:0007669"/>
    <property type="project" value="UniProtKB-SubCell"/>
</dbReference>
<keyword evidence="2 9" id="KW-0812">Transmembrane</keyword>
<reference evidence="12 13" key="2">
    <citation type="submission" date="2017-04" db="EMBL/GenBank/DDBJ databases">
        <title>CpG methylation of centromeres and impact of large insertions on vertebrate speciation.</title>
        <authorList>
            <person name="Ichikawa K."/>
            <person name="Yoshimura J."/>
            <person name="Morishita S."/>
        </authorList>
    </citation>
    <scope>NUCLEOTIDE SEQUENCE</scope>
    <source>
        <strain evidence="12 13">HSOK</strain>
    </source>
</reference>
<dbReference type="FunFam" id="2.60.40.10:FF:000095">
    <property type="entry name" value="immunoglobulin superfamily member 11 isoform X1"/>
    <property type="match status" value="1"/>
</dbReference>
<feature type="chain" id="PRO_5018131394" evidence="10">
    <location>
        <begin position="24"/>
        <end position="450"/>
    </location>
</feature>
<evidence type="ECO:0000259" key="11">
    <source>
        <dbReference type="PROSITE" id="PS50835"/>
    </source>
</evidence>
<name>A0A3P9HNF0_ORYLA</name>
<dbReference type="AlphaFoldDB" id="A0A3P9HNF0"/>
<dbReference type="InterPro" id="IPR003599">
    <property type="entry name" value="Ig_sub"/>
</dbReference>
<dbReference type="InterPro" id="IPR007110">
    <property type="entry name" value="Ig-like_dom"/>
</dbReference>
<evidence type="ECO:0000313" key="13">
    <source>
        <dbReference type="Proteomes" id="UP000265200"/>
    </source>
</evidence>
<dbReference type="SMART" id="SM00408">
    <property type="entry name" value="IGc2"/>
    <property type="match status" value="1"/>
</dbReference>
<dbReference type="Gene3D" id="2.60.40.10">
    <property type="entry name" value="Immunoglobulins"/>
    <property type="match status" value="2"/>
</dbReference>
<dbReference type="GO" id="GO:0098609">
    <property type="term" value="P:cell-cell adhesion"/>
    <property type="evidence" value="ECO:0007669"/>
    <property type="project" value="InterPro"/>
</dbReference>
<feature type="region of interest" description="Disordered" evidence="8">
    <location>
        <begin position="356"/>
        <end position="379"/>
    </location>
</feature>
<evidence type="ECO:0000256" key="2">
    <source>
        <dbReference type="ARBA" id="ARBA00022692"/>
    </source>
</evidence>
<dbReference type="InterPro" id="IPR042757">
    <property type="entry name" value="ESAM"/>
</dbReference>